<keyword evidence="5" id="KW-0067">ATP-binding</keyword>
<comment type="similarity">
    <text evidence="1">Belongs to the GHMP kinase family. GalK subfamily.</text>
</comment>
<keyword evidence="2" id="KW-0808">Transferase</keyword>
<keyword evidence="3" id="KW-0547">Nucleotide-binding</keyword>
<dbReference type="PRINTS" id="PR00959">
    <property type="entry name" value="MEVGALKINASE"/>
</dbReference>
<dbReference type="PANTHER" id="PTHR10457:SF7">
    <property type="entry name" value="GALACTOKINASE-RELATED"/>
    <property type="match status" value="1"/>
</dbReference>
<gene>
    <name evidence="9" type="ORF">KUTeg_018555</name>
</gene>
<feature type="domain" description="GHMP kinase N-terminal" evidence="6">
    <location>
        <begin position="108"/>
        <end position="195"/>
    </location>
</feature>
<dbReference type="SUPFAM" id="SSF55060">
    <property type="entry name" value="GHMP Kinase, C-terminal domain"/>
    <property type="match status" value="1"/>
</dbReference>
<protein>
    <recommendedName>
        <fullName evidence="11">N-acetylgalactosamine kinase</fullName>
    </recommendedName>
</protein>
<dbReference type="NCBIfam" id="TIGR00131">
    <property type="entry name" value="gal_kin"/>
    <property type="match status" value="1"/>
</dbReference>
<evidence type="ECO:0000256" key="3">
    <source>
        <dbReference type="ARBA" id="ARBA00022741"/>
    </source>
</evidence>
<evidence type="ECO:0000256" key="2">
    <source>
        <dbReference type="ARBA" id="ARBA00022679"/>
    </source>
</evidence>
<accession>A0ABQ9EI62</accession>
<evidence type="ECO:0000259" key="7">
    <source>
        <dbReference type="Pfam" id="PF08544"/>
    </source>
</evidence>
<dbReference type="EMBL" id="JARBDR010000903">
    <property type="protein sequence ID" value="KAJ8304972.1"/>
    <property type="molecule type" value="Genomic_DNA"/>
</dbReference>
<evidence type="ECO:0008006" key="11">
    <source>
        <dbReference type="Google" id="ProtNLM"/>
    </source>
</evidence>
<dbReference type="InterPro" id="IPR036554">
    <property type="entry name" value="GHMP_kinase_C_sf"/>
</dbReference>
<dbReference type="InterPro" id="IPR013750">
    <property type="entry name" value="GHMP_kinase_C_dom"/>
</dbReference>
<organism evidence="9 10">
    <name type="scientific">Tegillarca granosa</name>
    <name type="common">Malaysian cockle</name>
    <name type="synonym">Anadara granosa</name>
    <dbReference type="NCBI Taxonomy" id="220873"/>
    <lineage>
        <taxon>Eukaryota</taxon>
        <taxon>Metazoa</taxon>
        <taxon>Spiralia</taxon>
        <taxon>Lophotrochozoa</taxon>
        <taxon>Mollusca</taxon>
        <taxon>Bivalvia</taxon>
        <taxon>Autobranchia</taxon>
        <taxon>Pteriomorphia</taxon>
        <taxon>Arcoida</taxon>
        <taxon>Arcoidea</taxon>
        <taxon>Arcidae</taxon>
        <taxon>Tegillarca</taxon>
    </lineage>
</organism>
<keyword evidence="10" id="KW-1185">Reference proteome</keyword>
<keyword evidence="4" id="KW-0418">Kinase</keyword>
<dbReference type="InterPro" id="IPR006204">
    <property type="entry name" value="GHMP_kinase_N_dom"/>
</dbReference>
<dbReference type="InterPro" id="IPR014721">
    <property type="entry name" value="Ribsml_uS5_D2-typ_fold_subgr"/>
</dbReference>
<dbReference type="Pfam" id="PF08544">
    <property type="entry name" value="GHMP_kinases_C"/>
    <property type="match status" value="1"/>
</dbReference>
<reference evidence="9 10" key="1">
    <citation type="submission" date="2022-12" db="EMBL/GenBank/DDBJ databases">
        <title>Chromosome-level genome of Tegillarca granosa.</title>
        <authorList>
            <person name="Kim J."/>
        </authorList>
    </citation>
    <scope>NUCLEOTIDE SEQUENCE [LARGE SCALE GENOMIC DNA]</scope>
    <source>
        <strain evidence="9">Teg-2019</strain>
        <tissue evidence="9">Adductor muscle</tissue>
    </source>
</reference>
<dbReference type="PROSITE" id="PS00106">
    <property type="entry name" value="GALACTOKINASE"/>
    <property type="match status" value="1"/>
</dbReference>
<sequence length="457" mass="49759">MVDVPPVRKIPENKVKRFEKIQQCFVEKYGLQPEYFTRASGRVNLIGEHIDYCGYAVLPMAIEQDVVAAVSTNDSTRLAIANTNSKYRDFECDINNFEINKSDPQWYNYFLCGLKGMLEDMKLDKVKGLTCMVDGTVPPSAGLSSSSALVCCSALLTMHANGHSLSKKDIADLCANCERYIGTQGGGMDQAISFMAQQGTAKLIEFNPLRATDVQLPDGAVFVIANSCVELNKAATSDFNIRVVECRLAAQIIAKSKGLKWEEFKRLGDVQKQLGITLEDAINVVQEILHKEPYTKQEVCGILGVSADELANTSLSANTLTVGTFKLHDRAIHVFSEANRVLQFKKVCDDKPTGALEKLGQLMNDSHASCRDMYECSCPDLDNLVDICVKSGAIGSRLTGAGWGGCCVSMVPANQVESFLVSVKDEYYSKSPARSAQIDTALFATQPGGGAAIYVCS</sequence>
<dbReference type="Proteomes" id="UP001217089">
    <property type="component" value="Unassembled WGS sequence"/>
</dbReference>
<evidence type="ECO:0000313" key="10">
    <source>
        <dbReference type="Proteomes" id="UP001217089"/>
    </source>
</evidence>
<dbReference type="SUPFAM" id="SSF54211">
    <property type="entry name" value="Ribosomal protein S5 domain 2-like"/>
    <property type="match status" value="1"/>
</dbReference>
<dbReference type="InterPro" id="IPR000705">
    <property type="entry name" value="Galactokinase"/>
</dbReference>
<name>A0ABQ9EI62_TEGGR</name>
<dbReference type="InterPro" id="IPR020568">
    <property type="entry name" value="Ribosomal_Su5_D2-typ_SF"/>
</dbReference>
<dbReference type="PROSITE" id="PS00627">
    <property type="entry name" value="GHMP_KINASES_ATP"/>
    <property type="match status" value="1"/>
</dbReference>
<evidence type="ECO:0000256" key="1">
    <source>
        <dbReference type="ARBA" id="ARBA00006566"/>
    </source>
</evidence>
<feature type="domain" description="GHMP kinase C-terminal" evidence="7">
    <location>
        <begin position="354"/>
        <end position="427"/>
    </location>
</feature>
<evidence type="ECO:0000259" key="6">
    <source>
        <dbReference type="Pfam" id="PF00288"/>
    </source>
</evidence>
<evidence type="ECO:0000256" key="4">
    <source>
        <dbReference type="ARBA" id="ARBA00022777"/>
    </source>
</evidence>
<evidence type="ECO:0000259" key="8">
    <source>
        <dbReference type="Pfam" id="PF10509"/>
    </source>
</evidence>
<dbReference type="InterPro" id="IPR006206">
    <property type="entry name" value="Mevalonate/galactokinase"/>
</dbReference>
<proteinExistence type="inferred from homology"/>
<evidence type="ECO:0000256" key="5">
    <source>
        <dbReference type="ARBA" id="ARBA00022840"/>
    </source>
</evidence>
<dbReference type="Gene3D" id="3.30.230.10">
    <property type="match status" value="1"/>
</dbReference>
<dbReference type="InterPro" id="IPR019741">
    <property type="entry name" value="Galactokinase_CS"/>
</dbReference>
<dbReference type="Gene3D" id="1.20.1440.340">
    <property type="match status" value="1"/>
</dbReference>
<dbReference type="Gene3D" id="3.30.70.3170">
    <property type="match status" value="1"/>
</dbReference>
<dbReference type="Pfam" id="PF10509">
    <property type="entry name" value="GalKase_gal_bdg"/>
    <property type="match status" value="1"/>
</dbReference>
<comment type="caution">
    <text evidence="9">The sequence shown here is derived from an EMBL/GenBank/DDBJ whole genome shotgun (WGS) entry which is preliminary data.</text>
</comment>
<dbReference type="PRINTS" id="PR00473">
    <property type="entry name" value="GALCTOKINASE"/>
</dbReference>
<feature type="domain" description="Galactokinase N-terminal" evidence="8">
    <location>
        <begin position="24"/>
        <end position="71"/>
    </location>
</feature>
<dbReference type="InterPro" id="IPR019539">
    <property type="entry name" value="GalKase_N"/>
</dbReference>
<dbReference type="InterPro" id="IPR006203">
    <property type="entry name" value="GHMP_knse_ATP-bd_CS"/>
</dbReference>
<dbReference type="PIRSF" id="PIRSF000530">
    <property type="entry name" value="Galactokinase"/>
    <property type="match status" value="1"/>
</dbReference>
<dbReference type="PANTHER" id="PTHR10457">
    <property type="entry name" value="MEVALONATE KINASE/GALACTOKINASE"/>
    <property type="match status" value="1"/>
</dbReference>
<evidence type="ECO:0000313" key="9">
    <source>
        <dbReference type="EMBL" id="KAJ8304972.1"/>
    </source>
</evidence>
<dbReference type="Pfam" id="PF00288">
    <property type="entry name" value="GHMP_kinases_N"/>
    <property type="match status" value="1"/>
</dbReference>